<name>A0AAN7RS08_MYCAM</name>
<dbReference type="InterPro" id="IPR039809">
    <property type="entry name" value="Chemokine_b/g/d"/>
</dbReference>
<dbReference type="Pfam" id="PF00048">
    <property type="entry name" value="IL8"/>
    <property type="match status" value="1"/>
</dbReference>
<evidence type="ECO:0000256" key="8">
    <source>
        <dbReference type="ARBA" id="ARBA00023198"/>
    </source>
</evidence>
<evidence type="ECO:0000256" key="3">
    <source>
        <dbReference type="ARBA" id="ARBA00022500"/>
    </source>
</evidence>
<dbReference type="EMBL" id="JAUNZN010000011">
    <property type="protein sequence ID" value="KAK4813875.1"/>
    <property type="molecule type" value="Genomic_DNA"/>
</dbReference>
<evidence type="ECO:0000256" key="6">
    <source>
        <dbReference type="ARBA" id="ARBA00022729"/>
    </source>
</evidence>
<accession>A0AAN7RS08</accession>
<dbReference type="InterPro" id="IPR001811">
    <property type="entry name" value="Chemokine_IL8-like_dom"/>
</dbReference>
<evidence type="ECO:0000256" key="4">
    <source>
        <dbReference type="ARBA" id="ARBA00022514"/>
    </source>
</evidence>
<dbReference type="GO" id="GO:0005615">
    <property type="term" value="C:extracellular space"/>
    <property type="evidence" value="ECO:0007669"/>
    <property type="project" value="UniProtKB-KW"/>
</dbReference>
<keyword evidence="5 10" id="KW-0964">Secreted</keyword>
<dbReference type="PROSITE" id="PS00472">
    <property type="entry name" value="SMALL_CYTOKINES_CC"/>
    <property type="match status" value="1"/>
</dbReference>
<dbReference type="Proteomes" id="UP001333110">
    <property type="component" value="Unassembled WGS sequence"/>
</dbReference>
<keyword evidence="4 10" id="KW-0202">Cytokine</keyword>
<evidence type="ECO:0000259" key="11">
    <source>
        <dbReference type="SMART" id="SM00199"/>
    </source>
</evidence>
<dbReference type="Gene3D" id="2.40.50.40">
    <property type="match status" value="1"/>
</dbReference>
<dbReference type="PANTHER" id="PTHR12015">
    <property type="entry name" value="SMALL INDUCIBLE CYTOKINE A"/>
    <property type="match status" value="1"/>
</dbReference>
<comment type="subcellular location">
    <subcellularLocation>
        <location evidence="1 10">Secreted</location>
    </subcellularLocation>
</comment>
<evidence type="ECO:0000256" key="10">
    <source>
        <dbReference type="RuleBase" id="RU361150"/>
    </source>
</evidence>
<keyword evidence="8" id="KW-0395">Inflammatory response</keyword>
<feature type="domain" description="Chemokine interleukin-8-like" evidence="11">
    <location>
        <begin position="111"/>
        <end position="169"/>
    </location>
</feature>
<evidence type="ECO:0000313" key="13">
    <source>
        <dbReference type="Proteomes" id="UP001333110"/>
    </source>
</evidence>
<keyword evidence="13" id="KW-1185">Reference proteome</keyword>
<dbReference type="SUPFAM" id="SSF54117">
    <property type="entry name" value="Interleukin 8-like chemokines"/>
    <property type="match status" value="1"/>
</dbReference>
<evidence type="ECO:0000313" key="12">
    <source>
        <dbReference type="EMBL" id="KAK4813875.1"/>
    </source>
</evidence>
<keyword evidence="3 10" id="KW-0145">Chemotaxis</keyword>
<evidence type="ECO:0000256" key="5">
    <source>
        <dbReference type="ARBA" id="ARBA00022525"/>
    </source>
</evidence>
<evidence type="ECO:0000256" key="2">
    <source>
        <dbReference type="ARBA" id="ARBA00010868"/>
    </source>
</evidence>
<dbReference type="InterPro" id="IPR036048">
    <property type="entry name" value="Interleukin_8-like_sf"/>
</dbReference>
<evidence type="ECO:0000256" key="7">
    <source>
        <dbReference type="ARBA" id="ARBA00023157"/>
    </source>
</evidence>
<evidence type="ECO:0000256" key="9">
    <source>
        <dbReference type="ARBA" id="ARBA00046039"/>
    </source>
</evidence>
<dbReference type="GO" id="GO:0006955">
    <property type="term" value="P:immune response"/>
    <property type="evidence" value="ECO:0007669"/>
    <property type="project" value="InterPro"/>
</dbReference>
<dbReference type="CDD" id="cd00272">
    <property type="entry name" value="Chemokine_CC"/>
    <property type="match status" value="1"/>
</dbReference>
<comment type="similarity">
    <text evidence="2 10">Belongs to the intercrine beta (chemokine CC) family.</text>
</comment>
<dbReference type="GO" id="GO:0006954">
    <property type="term" value="P:inflammatory response"/>
    <property type="evidence" value="ECO:0007669"/>
    <property type="project" value="UniProtKB-KW"/>
</dbReference>
<dbReference type="AlphaFoldDB" id="A0AAN7RS08"/>
<evidence type="ECO:0000256" key="1">
    <source>
        <dbReference type="ARBA" id="ARBA00004613"/>
    </source>
</evidence>
<sequence>MGHCCGSGLRVVPLGRSGKKPQCGAGTVLLAGGAIPWSGQGCTSQGAGKDGDCSQDWVASAKLATGLLVLDDNLECPPAPERKEDTWGSSWQHLQNLGDVVCIMGEAPYTPSECCFSYVKSPLRLANLKGFYTTPKECFSPAIVFETSNGTKLCAKPDMIWVEKAVEGLQKRKGLHAP</sequence>
<protein>
    <recommendedName>
        <fullName evidence="10">C-C motif chemokine</fullName>
    </recommendedName>
</protein>
<reference evidence="12 13" key="1">
    <citation type="journal article" date="2023" name="J. Hered.">
        <title>Chromosome-level genome of the wood stork (Mycteria americana) provides insight into avian chromosome evolution.</title>
        <authorList>
            <person name="Flamio R. Jr."/>
            <person name="Ramstad K.M."/>
        </authorList>
    </citation>
    <scope>NUCLEOTIDE SEQUENCE [LARGE SCALE GENOMIC DNA]</scope>
    <source>
        <strain evidence="12">JAX WOST 10</strain>
    </source>
</reference>
<comment type="caution">
    <text evidence="12">The sequence shown here is derived from an EMBL/GenBank/DDBJ whole genome shotgun (WGS) entry which is preliminary data.</text>
</comment>
<gene>
    <name evidence="12" type="ORF">QYF61_001973</name>
</gene>
<keyword evidence="6" id="KW-0732">Signal</keyword>
<dbReference type="SMART" id="SM00199">
    <property type="entry name" value="SCY"/>
    <property type="match status" value="1"/>
</dbReference>
<organism evidence="12 13">
    <name type="scientific">Mycteria americana</name>
    <name type="common">Wood stork</name>
    <dbReference type="NCBI Taxonomy" id="33587"/>
    <lineage>
        <taxon>Eukaryota</taxon>
        <taxon>Metazoa</taxon>
        <taxon>Chordata</taxon>
        <taxon>Craniata</taxon>
        <taxon>Vertebrata</taxon>
        <taxon>Euteleostomi</taxon>
        <taxon>Archelosauria</taxon>
        <taxon>Archosauria</taxon>
        <taxon>Dinosauria</taxon>
        <taxon>Saurischia</taxon>
        <taxon>Theropoda</taxon>
        <taxon>Coelurosauria</taxon>
        <taxon>Aves</taxon>
        <taxon>Neognathae</taxon>
        <taxon>Neoaves</taxon>
        <taxon>Aequornithes</taxon>
        <taxon>Ciconiiformes</taxon>
        <taxon>Ciconiidae</taxon>
        <taxon>Mycteria</taxon>
    </lineage>
</organism>
<keyword evidence="7" id="KW-1015">Disulfide bond</keyword>
<proteinExistence type="inferred from homology"/>
<dbReference type="InterPro" id="IPR000827">
    <property type="entry name" value="Chemokine_CC_CS"/>
</dbReference>
<comment type="function">
    <text evidence="9">Chemokine, which displays chemotactic activity for T lymphocytes, preferentially Th2 cells, but not monocytes or granulocytes. Therefore plays an important role in a wide range of inflammatory and immunological processes. Acts by binding to CCR4 at T-cell surface. Mediates GM-CSF/CSF2-driven pain and inflammation. In the brain, required to maintain the typical, highly branched morphology of hippocampal microglia under homeostatic conditions. May be important for the appropriate adaptation of microglial morphology and synaptic plasticity to acute lipopolysaccharide (LPS)-induced neuroinflammation. Plays a role in wound healing, mainly by inducing fibroblast migration into the wound.</text>
</comment>
<dbReference type="PANTHER" id="PTHR12015:SF111">
    <property type="entry name" value="C-C MOTIF CHEMOKINE 17"/>
    <property type="match status" value="1"/>
</dbReference>
<dbReference type="GO" id="GO:0008009">
    <property type="term" value="F:chemokine activity"/>
    <property type="evidence" value="ECO:0007669"/>
    <property type="project" value="InterPro"/>
</dbReference>